<evidence type="ECO:0000313" key="1">
    <source>
        <dbReference type="EMBL" id="GCA64384.1"/>
    </source>
</evidence>
<feature type="non-terminal residue" evidence="1">
    <location>
        <position position="13"/>
    </location>
</feature>
<proteinExistence type="predicted"/>
<gene>
    <name evidence="1" type="ORF">KIPB_014112</name>
</gene>
<accession>A0A391NSW1</accession>
<keyword evidence="2" id="KW-1185">Reference proteome</keyword>
<comment type="caution">
    <text evidence="1">The sequence shown here is derived from an EMBL/GenBank/DDBJ whole genome shotgun (WGS) entry which is preliminary data.</text>
</comment>
<evidence type="ECO:0000313" key="2">
    <source>
        <dbReference type="Proteomes" id="UP000265618"/>
    </source>
</evidence>
<sequence>MSASRVFFDAEQK</sequence>
<dbReference type="EMBL" id="BDIP01007069">
    <property type="protein sequence ID" value="GCA64384.1"/>
    <property type="molecule type" value="Genomic_DNA"/>
</dbReference>
<protein>
    <submittedName>
        <fullName evidence="1">Uncharacterized protein</fullName>
    </submittedName>
</protein>
<dbReference type="Proteomes" id="UP000265618">
    <property type="component" value="Unassembled WGS sequence"/>
</dbReference>
<organism evidence="1 2">
    <name type="scientific">Kipferlia bialata</name>
    <dbReference type="NCBI Taxonomy" id="797122"/>
    <lineage>
        <taxon>Eukaryota</taxon>
        <taxon>Metamonada</taxon>
        <taxon>Carpediemonas-like organisms</taxon>
        <taxon>Kipferlia</taxon>
    </lineage>
</organism>
<reference evidence="1 2" key="1">
    <citation type="journal article" date="2018" name="PLoS ONE">
        <title>The draft genome of Kipferlia bialata reveals reductive genome evolution in fornicate parasites.</title>
        <authorList>
            <person name="Tanifuji G."/>
            <person name="Takabayashi S."/>
            <person name="Kume K."/>
            <person name="Takagi M."/>
            <person name="Nakayama T."/>
            <person name="Kamikawa R."/>
            <person name="Inagaki Y."/>
            <person name="Hashimoto T."/>
        </authorList>
    </citation>
    <scope>NUCLEOTIDE SEQUENCE [LARGE SCALE GENOMIC DNA]</scope>
    <source>
        <strain evidence="1">NY0173</strain>
    </source>
</reference>
<name>A0A391NSW1_9EUKA</name>